<organism evidence="2 3">
    <name type="scientific">Caenorhabditis nigoni</name>
    <dbReference type="NCBI Taxonomy" id="1611254"/>
    <lineage>
        <taxon>Eukaryota</taxon>
        <taxon>Metazoa</taxon>
        <taxon>Ecdysozoa</taxon>
        <taxon>Nematoda</taxon>
        <taxon>Chromadorea</taxon>
        <taxon>Rhabditida</taxon>
        <taxon>Rhabditina</taxon>
        <taxon>Rhabditomorpha</taxon>
        <taxon>Rhabditoidea</taxon>
        <taxon>Rhabditidae</taxon>
        <taxon>Peloderinae</taxon>
        <taxon>Caenorhabditis</taxon>
    </lineage>
</organism>
<evidence type="ECO:0000256" key="1">
    <source>
        <dbReference type="SAM" id="SignalP"/>
    </source>
</evidence>
<sequence length="206" mass="23051">MKAVNIIAFLLLLAVSVSTGVRVKRGLSTDEQKKLVDTLNADRQALGKNMGITFEKLTYDKGLELKAENYICHNHGKPLVPLKVNKVMKEENDLAVQDTGVDLWSRAFFNPKHTKIGCSKEKTCSYTLTHEKWSGKTCTYWGVCDFAPEVDYRFDASNTPEKARMPSYEKYEDLLEVGGEPQDSPTGSSGRFFSLTLLLGTIIISF</sequence>
<dbReference type="EMBL" id="PDUG01000003">
    <property type="protein sequence ID" value="PIC41326.1"/>
    <property type="molecule type" value="Genomic_DNA"/>
</dbReference>
<dbReference type="Proteomes" id="UP000230233">
    <property type="component" value="Chromosome III"/>
</dbReference>
<reference evidence="3" key="1">
    <citation type="submission" date="2017-10" db="EMBL/GenBank/DDBJ databases">
        <title>Rapid genome shrinkage in a self-fertile nematode reveals novel sperm competition proteins.</title>
        <authorList>
            <person name="Yin D."/>
            <person name="Schwarz E.M."/>
            <person name="Thomas C.G."/>
            <person name="Felde R.L."/>
            <person name="Korf I.F."/>
            <person name="Cutter A.D."/>
            <person name="Schartner C.M."/>
            <person name="Ralston E.J."/>
            <person name="Meyer B.J."/>
            <person name="Haag E.S."/>
        </authorList>
    </citation>
    <scope>NUCLEOTIDE SEQUENCE [LARGE SCALE GENOMIC DNA]</scope>
    <source>
        <strain evidence="3">JU1422</strain>
    </source>
</reference>
<proteinExistence type="predicted"/>
<comment type="caution">
    <text evidence="2">The sequence shown here is derived from an EMBL/GenBank/DDBJ whole genome shotgun (WGS) entry which is preliminary data.</text>
</comment>
<accession>A0A2G5UQ01</accession>
<evidence type="ECO:0008006" key="4">
    <source>
        <dbReference type="Google" id="ProtNLM"/>
    </source>
</evidence>
<evidence type="ECO:0000313" key="3">
    <source>
        <dbReference type="Proteomes" id="UP000230233"/>
    </source>
</evidence>
<name>A0A2G5UQ01_9PELO</name>
<dbReference type="AlphaFoldDB" id="A0A2G5UQ01"/>
<keyword evidence="1" id="KW-0732">Signal</keyword>
<dbReference type="SUPFAM" id="SSF55797">
    <property type="entry name" value="PR-1-like"/>
    <property type="match status" value="1"/>
</dbReference>
<gene>
    <name evidence="2" type="primary">Cnig_chr_III.g8783</name>
    <name evidence="2" type="ORF">B9Z55_008783</name>
</gene>
<evidence type="ECO:0000313" key="2">
    <source>
        <dbReference type="EMBL" id="PIC41326.1"/>
    </source>
</evidence>
<feature type="signal peptide" evidence="1">
    <location>
        <begin position="1"/>
        <end position="20"/>
    </location>
</feature>
<keyword evidence="3" id="KW-1185">Reference proteome</keyword>
<dbReference type="OrthoDB" id="5902982at2759"/>
<feature type="chain" id="PRO_5013721001" description="SCP domain-containing protein" evidence="1">
    <location>
        <begin position="21"/>
        <end position="206"/>
    </location>
</feature>
<protein>
    <recommendedName>
        <fullName evidence="4">SCP domain-containing protein</fullName>
    </recommendedName>
</protein>
<dbReference type="InterPro" id="IPR035940">
    <property type="entry name" value="CAP_sf"/>
</dbReference>